<keyword evidence="3" id="KW-1185">Reference proteome</keyword>
<name>A0A165XH28_9AGAM</name>
<reference evidence="2 3" key="1">
    <citation type="journal article" date="2016" name="Mol. Biol. Evol.">
        <title>Comparative Genomics of Early-Diverging Mushroom-Forming Fungi Provides Insights into the Origins of Lignocellulose Decay Capabilities.</title>
        <authorList>
            <person name="Nagy L.G."/>
            <person name="Riley R."/>
            <person name="Tritt A."/>
            <person name="Adam C."/>
            <person name="Daum C."/>
            <person name="Floudas D."/>
            <person name="Sun H."/>
            <person name="Yadav J.S."/>
            <person name="Pangilinan J."/>
            <person name="Larsson K.H."/>
            <person name="Matsuura K."/>
            <person name="Barry K."/>
            <person name="Labutti K."/>
            <person name="Kuo R."/>
            <person name="Ohm R.A."/>
            <person name="Bhattacharya S.S."/>
            <person name="Shirouzu T."/>
            <person name="Yoshinaga Y."/>
            <person name="Martin F.M."/>
            <person name="Grigoriev I.V."/>
            <person name="Hibbett D.S."/>
        </authorList>
    </citation>
    <scope>NUCLEOTIDE SEQUENCE [LARGE SCALE GENOMIC DNA]</scope>
    <source>
        <strain evidence="2 3">HHB10207 ss-3</strain>
    </source>
</reference>
<gene>
    <name evidence="2" type="ORF">SISSUDRAFT_569677</name>
</gene>
<sequence length="87" mass="9660">MYATARAPIFNVITFILLCDLQACTDPSMTSLIIQQNVSRPLYCFDAPPKIQTAMNYAYNYSIGLLIGLATESKPRAAALHTQHYFG</sequence>
<dbReference type="AlphaFoldDB" id="A0A165XH28"/>
<feature type="signal peptide" evidence="1">
    <location>
        <begin position="1"/>
        <end position="23"/>
    </location>
</feature>
<evidence type="ECO:0000313" key="2">
    <source>
        <dbReference type="EMBL" id="KZT32185.1"/>
    </source>
</evidence>
<keyword evidence="1" id="KW-0732">Signal</keyword>
<evidence type="ECO:0000256" key="1">
    <source>
        <dbReference type="SAM" id="SignalP"/>
    </source>
</evidence>
<feature type="chain" id="PRO_5007868911" evidence="1">
    <location>
        <begin position="24"/>
        <end position="87"/>
    </location>
</feature>
<accession>A0A165XH28</accession>
<proteinExistence type="predicted"/>
<evidence type="ECO:0000313" key="3">
    <source>
        <dbReference type="Proteomes" id="UP000076798"/>
    </source>
</evidence>
<dbReference type="Proteomes" id="UP000076798">
    <property type="component" value="Unassembled WGS sequence"/>
</dbReference>
<protein>
    <submittedName>
        <fullName evidence="2">Uncharacterized protein</fullName>
    </submittedName>
</protein>
<organism evidence="2 3">
    <name type="scientific">Sistotremastrum suecicum HHB10207 ss-3</name>
    <dbReference type="NCBI Taxonomy" id="1314776"/>
    <lineage>
        <taxon>Eukaryota</taxon>
        <taxon>Fungi</taxon>
        <taxon>Dikarya</taxon>
        <taxon>Basidiomycota</taxon>
        <taxon>Agaricomycotina</taxon>
        <taxon>Agaricomycetes</taxon>
        <taxon>Sistotremastrales</taxon>
        <taxon>Sistotremastraceae</taxon>
        <taxon>Sistotremastrum</taxon>
    </lineage>
</organism>
<dbReference type="EMBL" id="KV428372">
    <property type="protein sequence ID" value="KZT32185.1"/>
    <property type="molecule type" value="Genomic_DNA"/>
</dbReference>